<dbReference type="EMBL" id="OV651817">
    <property type="protein sequence ID" value="CAH1111008.1"/>
    <property type="molecule type" value="Genomic_DNA"/>
</dbReference>
<dbReference type="PANTHER" id="PTHR11893:SF40">
    <property type="entry name" value="INNEXIN SHAKING-B"/>
    <property type="match status" value="1"/>
</dbReference>
<dbReference type="AlphaFoldDB" id="A0A9P0D2U8"/>
<feature type="region of interest" description="Disordered" evidence="13">
    <location>
        <begin position="1"/>
        <end position="24"/>
    </location>
</feature>
<keyword evidence="6" id="KW-0303">Gap junction</keyword>
<evidence type="ECO:0000256" key="9">
    <source>
        <dbReference type="ARBA" id="ARBA00023065"/>
    </source>
</evidence>
<dbReference type="GO" id="GO:0005921">
    <property type="term" value="C:gap junction"/>
    <property type="evidence" value="ECO:0007669"/>
    <property type="project" value="UniProtKB-SubCell"/>
</dbReference>
<gene>
    <name evidence="12" type="primary">inx</name>
    <name evidence="14" type="ORF">PSYICH_LOCUS10800</name>
</gene>
<organism evidence="14 15">
    <name type="scientific">Psylliodes chrysocephalus</name>
    <dbReference type="NCBI Taxonomy" id="3402493"/>
    <lineage>
        <taxon>Eukaryota</taxon>
        <taxon>Metazoa</taxon>
        <taxon>Ecdysozoa</taxon>
        <taxon>Arthropoda</taxon>
        <taxon>Hexapoda</taxon>
        <taxon>Insecta</taxon>
        <taxon>Pterygota</taxon>
        <taxon>Neoptera</taxon>
        <taxon>Endopterygota</taxon>
        <taxon>Coleoptera</taxon>
        <taxon>Polyphaga</taxon>
        <taxon>Cucujiformia</taxon>
        <taxon>Chrysomeloidea</taxon>
        <taxon>Chrysomelidae</taxon>
        <taxon>Galerucinae</taxon>
        <taxon>Alticini</taxon>
        <taxon>Psylliodes</taxon>
    </lineage>
</organism>
<dbReference type="GO" id="GO:0034220">
    <property type="term" value="P:monoatomic ion transmembrane transport"/>
    <property type="evidence" value="ECO:0007669"/>
    <property type="project" value="UniProtKB-KW"/>
</dbReference>
<proteinExistence type="inferred from homology"/>
<feature type="compositionally biased region" description="Basic and acidic residues" evidence="13">
    <location>
        <begin position="1"/>
        <end position="11"/>
    </location>
</feature>
<evidence type="ECO:0000256" key="6">
    <source>
        <dbReference type="ARBA" id="ARBA00022868"/>
    </source>
</evidence>
<keyword evidence="7" id="KW-0965">Cell junction</keyword>
<keyword evidence="8" id="KW-1133">Transmembrane helix</keyword>
<evidence type="ECO:0000256" key="12">
    <source>
        <dbReference type="RuleBase" id="RU010713"/>
    </source>
</evidence>
<keyword evidence="3 12" id="KW-0813">Transport</keyword>
<evidence type="ECO:0000313" key="15">
    <source>
        <dbReference type="Proteomes" id="UP001153636"/>
    </source>
</evidence>
<evidence type="ECO:0000256" key="8">
    <source>
        <dbReference type="ARBA" id="ARBA00022989"/>
    </source>
</evidence>
<reference evidence="14" key="1">
    <citation type="submission" date="2022-01" db="EMBL/GenBank/DDBJ databases">
        <authorList>
            <person name="King R."/>
        </authorList>
    </citation>
    <scope>NUCLEOTIDE SEQUENCE</scope>
</reference>
<comment type="function">
    <text evidence="12">Structural component of the gap junctions.</text>
</comment>
<evidence type="ECO:0000256" key="1">
    <source>
        <dbReference type="ARBA" id="ARBA00004610"/>
    </source>
</evidence>
<comment type="subcellular location">
    <subcellularLocation>
        <location evidence="1">Cell junction</location>
        <location evidence="1">Gap junction</location>
    </subcellularLocation>
    <subcellularLocation>
        <location evidence="2 12">Cell membrane</location>
        <topology evidence="2 12">Multi-pass membrane protein</topology>
    </subcellularLocation>
</comment>
<comment type="similarity">
    <text evidence="12">Belongs to the pannexin family.</text>
</comment>
<keyword evidence="9 12" id="KW-0406">Ion transport</keyword>
<evidence type="ECO:0000256" key="7">
    <source>
        <dbReference type="ARBA" id="ARBA00022949"/>
    </source>
</evidence>
<evidence type="ECO:0000256" key="11">
    <source>
        <dbReference type="ARBA" id="ARBA00023303"/>
    </source>
</evidence>
<dbReference type="InterPro" id="IPR000990">
    <property type="entry name" value="Innexin"/>
</dbReference>
<evidence type="ECO:0000256" key="10">
    <source>
        <dbReference type="ARBA" id="ARBA00023136"/>
    </source>
</evidence>
<evidence type="ECO:0000256" key="5">
    <source>
        <dbReference type="ARBA" id="ARBA00022692"/>
    </source>
</evidence>
<sequence>MPEQKPLDHAKLQQYGTFPNKNPKDKRLFFQGLRKGKSVNGRPSSFLSIGGAPRREKTSSMNFPRDILRGVYQITQSINGYTIDSPIFRFNTNATVLLLITFSLAVTTRQYVGHPIDCIHARDIPEDVLNTYCWIHSTFTVTGGQNKKGNRDGLSSAGIQNSDLDPDFHLFPKLKKYVDGKRFGLNEEVIAAVYESESYFRTGLKGD</sequence>
<keyword evidence="4" id="KW-1003">Cell membrane</keyword>
<name>A0A9P0D2U8_9CUCU</name>
<protein>
    <recommendedName>
        <fullName evidence="12">Innexin</fullName>
    </recommendedName>
</protein>
<keyword evidence="5" id="KW-0812">Transmembrane</keyword>
<keyword evidence="10" id="KW-0472">Membrane</keyword>
<keyword evidence="15" id="KW-1185">Reference proteome</keyword>
<keyword evidence="11 12" id="KW-0407">Ion channel</keyword>
<evidence type="ECO:0000256" key="3">
    <source>
        <dbReference type="ARBA" id="ARBA00022448"/>
    </source>
</evidence>
<accession>A0A9P0D2U8</accession>
<evidence type="ECO:0000256" key="2">
    <source>
        <dbReference type="ARBA" id="ARBA00004651"/>
    </source>
</evidence>
<dbReference type="Proteomes" id="UP001153636">
    <property type="component" value="Chromosome 5"/>
</dbReference>
<dbReference type="GO" id="GO:0005243">
    <property type="term" value="F:gap junction channel activity"/>
    <property type="evidence" value="ECO:0007669"/>
    <property type="project" value="TreeGrafter"/>
</dbReference>
<dbReference type="PANTHER" id="PTHR11893">
    <property type="entry name" value="INNEXIN"/>
    <property type="match status" value="1"/>
</dbReference>
<dbReference type="PROSITE" id="PS51013">
    <property type="entry name" value="PANNEXIN"/>
    <property type="match status" value="1"/>
</dbReference>
<evidence type="ECO:0000256" key="13">
    <source>
        <dbReference type="SAM" id="MobiDB-lite"/>
    </source>
</evidence>
<evidence type="ECO:0000313" key="14">
    <source>
        <dbReference type="EMBL" id="CAH1111008.1"/>
    </source>
</evidence>
<dbReference type="Pfam" id="PF00876">
    <property type="entry name" value="Innexin"/>
    <property type="match status" value="1"/>
</dbReference>
<dbReference type="OrthoDB" id="5867527at2759"/>
<evidence type="ECO:0000256" key="4">
    <source>
        <dbReference type="ARBA" id="ARBA00022475"/>
    </source>
</evidence>
<dbReference type="GO" id="GO:0005886">
    <property type="term" value="C:plasma membrane"/>
    <property type="evidence" value="ECO:0007669"/>
    <property type="project" value="UniProtKB-SubCell"/>
</dbReference>